<evidence type="ECO:0000256" key="1">
    <source>
        <dbReference type="ARBA" id="ARBA00004772"/>
    </source>
</evidence>
<dbReference type="Pfam" id="PF02602">
    <property type="entry name" value="HEM4"/>
    <property type="match status" value="1"/>
</dbReference>
<dbReference type="InterPro" id="IPR003754">
    <property type="entry name" value="4pyrrol_synth_uPrphyn_synth"/>
</dbReference>
<organism evidence="11 12">
    <name type="scientific">Aquipseudomonas campi</name>
    <dbReference type="NCBI Taxonomy" id="2731681"/>
    <lineage>
        <taxon>Bacteria</taxon>
        <taxon>Pseudomonadati</taxon>
        <taxon>Pseudomonadota</taxon>
        <taxon>Gammaproteobacteria</taxon>
        <taxon>Pseudomonadales</taxon>
        <taxon>Pseudomonadaceae</taxon>
        <taxon>Aquipseudomonas</taxon>
    </lineage>
</organism>
<keyword evidence="12" id="KW-1185">Reference proteome</keyword>
<feature type="domain" description="Tetrapyrrole biosynthesis uroporphyrinogen III synthase" evidence="10">
    <location>
        <begin position="17"/>
        <end position="233"/>
    </location>
</feature>
<keyword evidence="4 9" id="KW-0456">Lyase</keyword>
<evidence type="ECO:0000256" key="9">
    <source>
        <dbReference type="RuleBase" id="RU366031"/>
    </source>
</evidence>
<dbReference type="UniPathway" id="UPA00251">
    <property type="reaction ID" value="UER00320"/>
</dbReference>
<dbReference type="RefSeq" id="WP_173210283.1">
    <property type="nucleotide sequence ID" value="NZ_CP053697.2"/>
</dbReference>
<proteinExistence type="inferred from homology"/>
<keyword evidence="5 9" id="KW-0627">Porphyrin biosynthesis</keyword>
<dbReference type="PANTHER" id="PTHR38042">
    <property type="entry name" value="UROPORPHYRINOGEN-III SYNTHASE, CHLOROPLASTIC"/>
    <property type="match status" value="1"/>
</dbReference>
<dbReference type="GO" id="GO:0006782">
    <property type="term" value="P:protoporphyrinogen IX biosynthetic process"/>
    <property type="evidence" value="ECO:0007669"/>
    <property type="project" value="UniProtKB-UniRule"/>
</dbReference>
<sequence length="259" mass="27685">MTGWRLLLTRPAAENAALAATLAEAGVYSSSLPLLAIEVLAEIAEQRKTMDELARYSALIVVSKPAARLGLQLLERYWPQPPASQRWFSVGAATAQILDAYLEPHGLRATCPAAGDDSEALLALPELQQALATPAPRVLILRGEGGRELLAETLRERGVAVDYLELYRRVLPDYPPGCLVQRVRGERLNALLVSSAQGLEHLQQLAGADWPELARLPLLVPSPRVAELARAAGALHPIDCRGASAAAVLAALRASAPPL</sequence>
<dbReference type="Gene3D" id="3.40.50.10090">
    <property type="match status" value="2"/>
</dbReference>
<dbReference type="SUPFAM" id="SSF69618">
    <property type="entry name" value="HemD-like"/>
    <property type="match status" value="1"/>
</dbReference>
<comment type="similarity">
    <text evidence="2 9">Belongs to the uroporphyrinogen-III synthase family.</text>
</comment>
<evidence type="ECO:0000259" key="10">
    <source>
        <dbReference type="Pfam" id="PF02602"/>
    </source>
</evidence>
<evidence type="ECO:0000256" key="2">
    <source>
        <dbReference type="ARBA" id="ARBA00008133"/>
    </source>
</evidence>
<dbReference type="AlphaFoldDB" id="A0A6M8FC59"/>
<reference evidence="11" key="1">
    <citation type="submission" date="2020-07" db="EMBL/GenBank/DDBJ databases">
        <title>Nitrate ammonifying Pseudomonas campi sp. nov. isolated from German agricultural grassland.</title>
        <authorList>
            <person name="Timsy T."/>
            <person name="Ulrich A."/>
            <person name="Spanner T."/>
            <person name="Foesel B."/>
            <person name="Kolb S."/>
            <person name="Horn M.A."/>
            <person name="Behrendt U."/>
        </authorList>
    </citation>
    <scope>NUCLEOTIDE SEQUENCE</scope>
    <source>
        <strain evidence="11">S1-A32-2</strain>
    </source>
</reference>
<comment type="function">
    <text evidence="6 9">Catalyzes cyclization of the linear tetrapyrrole, hydroxymethylbilane, to the macrocyclic uroporphyrinogen III.</text>
</comment>
<evidence type="ECO:0000313" key="12">
    <source>
        <dbReference type="Proteomes" id="UP000501379"/>
    </source>
</evidence>
<dbReference type="NCBIfam" id="NF004395">
    <property type="entry name" value="PRK05752.1"/>
    <property type="match status" value="1"/>
</dbReference>
<protein>
    <recommendedName>
        <fullName evidence="7 9">Uroporphyrinogen-III synthase</fullName>
        <ecNumber evidence="3 9">4.2.1.75</ecNumber>
    </recommendedName>
</protein>
<comment type="catalytic activity">
    <reaction evidence="8 9">
        <text>hydroxymethylbilane = uroporphyrinogen III + H2O</text>
        <dbReference type="Rhea" id="RHEA:18965"/>
        <dbReference type="ChEBI" id="CHEBI:15377"/>
        <dbReference type="ChEBI" id="CHEBI:57308"/>
        <dbReference type="ChEBI" id="CHEBI:57845"/>
        <dbReference type="EC" id="4.2.1.75"/>
    </reaction>
</comment>
<accession>A0A6M8FC59</accession>
<evidence type="ECO:0000256" key="4">
    <source>
        <dbReference type="ARBA" id="ARBA00023239"/>
    </source>
</evidence>
<evidence type="ECO:0000256" key="7">
    <source>
        <dbReference type="ARBA" id="ARBA00040167"/>
    </source>
</evidence>
<name>A0A6M8FC59_9GAMM</name>
<dbReference type="InterPro" id="IPR036108">
    <property type="entry name" value="4pyrrol_syn_uPrphyn_synt_sf"/>
</dbReference>
<comment type="pathway">
    <text evidence="1 9">Porphyrin-containing compound metabolism; protoporphyrin-IX biosynthesis; coproporphyrinogen-III from 5-aminolevulinate: step 3/4.</text>
</comment>
<dbReference type="CDD" id="cd06578">
    <property type="entry name" value="HemD"/>
    <property type="match status" value="1"/>
</dbReference>
<dbReference type="GO" id="GO:0004852">
    <property type="term" value="F:uroporphyrinogen-III synthase activity"/>
    <property type="evidence" value="ECO:0007669"/>
    <property type="project" value="UniProtKB-UniRule"/>
</dbReference>
<evidence type="ECO:0000313" key="11">
    <source>
        <dbReference type="EMBL" id="QKE64911.1"/>
    </source>
</evidence>
<dbReference type="KEGG" id="pcam:HNE05_16650"/>
<dbReference type="GO" id="GO:0006780">
    <property type="term" value="P:uroporphyrinogen III biosynthetic process"/>
    <property type="evidence" value="ECO:0007669"/>
    <property type="project" value="UniProtKB-UniRule"/>
</dbReference>
<dbReference type="EMBL" id="CP053697">
    <property type="protein sequence ID" value="QKE64911.1"/>
    <property type="molecule type" value="Genomic_DNA"/>
</dbReference>
<dbReference type="PANTHER" id="PTHR38042:SF1">
    <property type="entry name" value="UROPORPHYRINOGEN-III SYNTHASE, CHLOROPLASTIC"/>
    <property type="match status" value="1"/>
</dbReference>
<evidence type="ECO:0000256" key="8">
    <source>
        <dbReference type="ARBA" id="ARBA00048617"/>
    </source>
</evidence>
<dbReference type="Proteomes" id="UP000501379">
    <property type="component" value="Chromosome"/>
</dbReference>
<evidence type="ECO:0000256" key="3">
    <source>
        <dbReference type="ARBA" id="ARBA00013109"/>
    </source>
</evidence>
<dbReference type="InterPro" id="IPR039793">
    <property type="entry name" value="UROS/Hem4"/>
</dbReference>
<evidence type="ECO:0000256" key="5">
    <source>
        <dbReference type="ARBA" id="ARBA00023244"/>
    </source>
</evidence>
<evidence type="ECO:0000256" key="6">
    <source>
        <dbReference type="ARBA" id="ARBA00037589"/>
    </source>
</evidence>
<dbReference type="EC" id="4.2.1.75" evidence="3 9"/>
<gene>
    <name evidence="11" type="ORF">HNE05_16650</name>
</gene>